<dbReference type="PROSITE" id="PS50928">
    <property type="entry name" value="ABC_TM1"/>
    <property type="match status" value="1"/>
</dbReference>
<dbReference type="InterPro" id="IPR035906">
    <property type="entry name" value="MetI-like_sf"/>
</dbReference>
<dbReference type="Gene3D" id="1.10.3720.10">
    <property type="entry name" value="MetI-like"/>
    <property type="match status" value="1"/>
</dbReference>
<evidence type="ECO:0000256" key="3">
    <source>
        <dbReference type="ARBA" id="ARBA00022475"/>
    </source>
</evidence>
<dbReference type="GO" id="GO:0071916">
    <property type="term" value="F:dipeptide transmembrane transporter activity"/>
    <property type="evidence" value="ECO:0007669"/>
    <property type="project" value="TreeGrafter"/>
</dbReference>
<evidence type="ECO:0000256" key="1">
    <source>
        <dbReference type="ARBA" id="ARBA00004651"/>
    </source>
</evidence>
<feature type="transmembrane region" description="Helical" evidence="7">
    <location>
        <begin position="284"/>
        <end position="309"/>
    </location>
</feature>
<evidence type="ECO:0000256" key="6">
    <source>
        <dbReference type="ARBA" id="ARBA00023136"/>
    </source>
</evidence>
<comment type="subcellular location">
    <subcellularLocation>
        <location evidence="1 7">Cell membrane</location>
        <topology evidence="1 7">Multi-pass membrane protein</topology>
    </subcellularLocation>
</comment>
<dbReference type="Pfam" id="PF00528">
    <property type="entry name" value="BPD_transp_1"/>
    <property type="match status" value="1"/>
</dbReference>
<evidence type="ECO:0000256" key="2">
    <source>
        <dbReference type="ARBA" id="ARBA00022448"/>
    </source>
</evidence>
<comment type="caution">
    <text evidence="9">The sequence shown here is derived from an EMBL/GenBank/DDBJ whole genome shotgun (WGS) entry which is preliminary data.</text>
</comment>
<dbReference type="InterPro" id="IPR000515">
    <property type="entry name" value="MetI-like"/>
</dbReference>
<keyword evidence="6 7" id="KW-0472">Membrane</keyword>
<feature type="transmembrane region" description="Helical" evidence="7">
    <location>
        <begin position="12"/>
        <end position="30"/>
    </location>
</feature>
<dbReference type="EMBL" id="WIND01000019">
    <property type="protein sequence ID" value="MSU91410.1"/>
    <property type="molecule type" value="Genomic_DNA"/>
</dbReference>
<feature type="transmembrane region" description="Helical" evidence="7">
    <location>
        <begin position="238"/>
        <end position="264"/>
    </location>
</feature>
<dbReference type="GO" id="GO:0005886">
    <property type="term" value="C:plasma membrane"/>
    <property type="evidence" value="ECO:0007669"/>
    <property type="project" value="UniProtKB-SubCell"/>
</dbReference>
<dbReference type="CDD" id="cd06261">
    <property type="entry name" value="TM_PBP2"/>
    <property type="match status" value="1"/>
</dbReference>
<feature type="transmembrane region" description="Helical" evidence="7">
    <location>
        <begin position="102"/>
        <end position="125"/>
    </location>
</feature>
<feature type="transmembrane region" description="Helical" evidence="7">
    <location>
        <begin position="181"/>
        <end position="200"/>
    </location>
</feature>
<dbReference type="Pfam" id="PF19300">
    <property type="entry name" value="BPD_transp_1_N"/>
    <property type="match status" value="1"/>
</dbReference>
<keyword evidence="2 7" id="KW-0813">Transport</keyword>
<accession>A0A6L5Z5Q1</accession>
<name>A0A6L5Z5Q1_9RHOB</name>
<reference evidence="9 10" key="1">
    <citation type="submission" date="2019-10" db="EMBL/GenBank/DDBJ databases">
        <title>Cognatihalovulum marinum gen. nov. sp. nov., a new member of the family Rhodobacteraceae isolated from deep seawater of the Northwest Indian Ocean.</title>
        <authorList>
            <person name="Ruan C."/>
            <person name="Wang J."/>
            <person name="Zheng X."/>
            <person name="Song L."/>
            <person name="Zhu Y."/>
            <person name="Huang Y."/>
            <person name="Lu Z."/>
            <person name="Du W."/>
            <person name="Huang L."/>
            <person name="Dai X."/>
        </authorList>
    </citation>
    <scope>NUCLEOTIDE SEQUENCE [LARGE SCALE GENOMIC DNA]</scope>
    <source>
        <strain evidence="9 10">2CG4</strain>
    </source>
</reference>
<evidence type="ECO:0000259" key="8">
    <source>
        <dbReference type="PROSITE" id="PS50928"/>
    </source>
</evidence>
<evidence type="ECO:0000256" key="5">
    <source>
        <dbReference type="ARBA" id="ARBA00022989"/>
    </source>
</evidence>
<keyword evidence="10" id="KW-1185">Reference proteome</keyword>
<protein>
    <submittedName>
        <fullName evidence="9">ABC transporter permease subunit</fullName>
    </submittedName>
</protein>
<sequence length="318" mass="34467">MNGVLPLIGKRLLLGLGTLLVVSIIIFGAVELLPGDVAQEILGQSATEETVAELRRQLGLDQPAYIRYFQWLGNALQGDFGTSLANKRSVAEQLGPRFLNTLFLAGMAALISVPLAIGLGVLAALMRNSIYDRVANALSLVSISSPEFFLGYILIVFMAVQNPWFPAIANVTPEMDLGTRIYRSTLPALTMALVVTAYMMRMTRAAIINLLASPYIEMARLKGVPNRRVILRHALPNALAPIINVVALNLAYLVTGVVLVEVVFVYQGVGQLLVDSVSKRDFPVVQASCLVFAATFILFNLIADVGAILSNPRLRHPK</sequence>
<evidence type="ECO:0000256" key="4">
    <source>
        <dbReference type="ARBA" id="ARBA00022692"/>
    </source>
</evidence>
<keyword evidence="4 7" id="KW-0812">Transmembrane</keyword>
<dbReference type="PANTHER" id="PTHR43163:SF6">
    <property type="entry name" value="DIPEPTIDE TRANSPORT SYSTEM PERMEASE PROTEIN DPPB-RELATED"/>
    <property type="match status" value="1"/>
</dbReference>
<gene>
    <name evidence="9" type="ORF">GE300_17660</name>
</gene>
<dbReference type="PANTHER" id="PTHR43163">
    <property type="entry name" value="DIPEPTIDE TRANSPORT SYSTEM PERMEASE PROTEIN DPPB-RELATED"/>
    <property type="match status" value="1"/>
</dbReference>
<dbReference type="AlphaFoldDB" id="A0A6L5Z5Q1"/>
<feature type="transmembrane region" description="Helical" evidence="7">
    <location>
        <begin position="137"/>
        <end position="161"/>
    </location>
</feature>
<dbReference type="SUPFAM" id="SSF161098">
    <property type="entry name" value="MetI-like"/>
    <property type="match status" value="1"/>
</dbReference>
<dbReference type="Proteomes" id="UP000474957">
    <property type="component" value="Unassembled WGS sequence"/>
</dbReference>
<evidence type="ECO:0000313" key="10">
    <source>
        <dbReference type="Proteomes" id="UP000474957"/>
    </source>
</evidence>
<proteinExistence type="inferred from homology"/>
<keyword evidence="3" id="KW-1003">Cell membrane</keyword>
<feature type="domain" description="ABC transmembrane type-1" evidence="8">
    <location>
        <begin position="98"/>
        <end position="303"/>
    </location>
</feature>
<evidence type="ECO:0000256" key="7">
    <source>
        <dbReference type="RuleBase" id="RU363032"/>
    </source>
</evidence>
<keyword evidence="5 7" id="KW-1133">Transmembrane helix</keyword>
<organism evidence="9 10">
    <name type="scientific">Halovulum marinum</name>
    <dbReference type="NCBI Taxonomy" id="2662447"/>
    <lineage>
        <taxon>Bacteria</taxon>
        <taxon>Pseudomonadati</taxon>
        <taxon>Pseudomonadota</taxon>
        <taxon>Alphaproteobacteria</taxon>
        <taxon>Rhodobacterales</taxon>
        <taxon>Paracoccaceae</taxon>
        <taxon>Halovulum</taxon>
    </lineage>
</organism>
<dbReference type="InterPro" id="IPR045621">
    <property type="entry name" value="BPD_transp_1_N"/>
</dbReference>
<evidence type="ECO:0000313" key="9">
    <source>
        <dbReference type="EMBL" id="MSU91410.1"/>
    </source>
</evidence>
<dbReference type="RefSeq" id="WP_154448541.1">
    <property type="nucleotide sequence ID" value="NZ_WIND01000019.1"/>
</dbReference>
<comment type="similarity">
    <text evidence="7">Belongs to the binding-protein-dependent transport system permease family.</text>
</comment>